<dbReference type="Proteomes" id="UP000067523">
    <property type="component" value="Chromosome"/>
</dbReference>
<evidence type="ECO:0000256" key="6">
    <source>
        <dbReference type="ARBA" id="ARBA00023026"/>
    </source>
</evidence>
<dbReference type="InterPro" id="IPR037155">
    <property type="entry name" value="Staphopain_pro_sf"/>
</dbReference>
<dbReference type="GO" id="GO:0006508">
    <property type="term" value="P:proteolysis"/>
    <property type="evidence" value="ECO:0007669"/>
    <property type="project" value="InterPro"/>
</dbReference>
<dbReference type="GO" id="GO:0008234">
    <property type="term" value="F:cysteine-type peptidase activity"/>
    <property type="evidence" value="ECO:0007669"/>
    <property type="project" value="UniProtKB-KW"/>
</dbReference>
<dbReference type="InterPro" id="IPR046350">
    <property type="entry name" value="Cystatin_sf"/>
</dbReference>
<comment type="subcellular location">
    <subcellularLocation>
        <location evidence="1">Secreted</location>
    </subcellularLocation>
</comment>
<dbReference type="AlphaFoldDB" id="A0A0U2LXD1"/>
<proteinExistence type="inferred from homology"/>
<keyword evidence="6" id="KW-0843">Virulence</keyword>
<dbReference type="Gene3D" id="3.90.70.10">
    <property type="entry name" value="Cysteine proteinases"/>
    <property type="match status" value="1"/>
</dbReference>
<evidence type="ECO:0000256" key="1">
    <source>
        <dbReference type="ARBA" id="ARBA00004613"/>
    </source>
</evidence>
<keyword evidence="4" id="KW-0378">Hydrolase</keyword>
<name>A0A0U2LXD1_9ENTE</name>
<evidence type="ECO:0000256" key="2">
    <source>
        <dbReference type="ARBA" id="ARBA00010245"/>
    </source>
</evidence>
<dbReference type="GO" id="GO:0005576">
    <property type="term" value="C:extracellular region"/>
    <property type="evidence" value="ECO:0007669"/>
    <property type="project" value="UniProtKB-SubCell"/>
</dbReference>
<protein>
    <submittedName>
        <fullName evidence="8">Uncharacterized protein</fullName>
    </submittedName>
</protein>
<evidence type="ECO:0000256" key="7">
    <source>
        <dbReference type="ARBA" id="ARBA00023145"/>
    </source>
</evidence>
<gene>
    <name evidence="8" type="ORF">ATZ35_12005</name>
</gene>
<evidence type="ECO:0000313" key="8">
    <source>
        <dbReference type="EMBL" id="ALS37845.1"/>
    </source>
</evidence>
<organism evidence="8 9">
    <name type="scientific">Enterococcus rotai</name>
    <dbReference type="NCBI Taxonomy" id="118060"/>
    <lineage>
        <taxon>Bacteria</taxon>
        <taxon>Bacillati</taxon>
        <taxon>Bacillota</taxon>
        <taxon>Bacilli</taxon>
        <taxon>Lactobacillales</taxon>
        <taxon>Enterococcaceae</taxon>
        <taxon>Enterococcus</taxon>
    </lineage>
</organism>
<evidence type="ECO:0000256" key="5">
    <source>
        <dbReference type="ARBA" id="ARBA00022807"/>
    </source>
</evidence>
<keyword evidence="5" id="KW-0645">Protease</keyword>
<dbReference type="SUPFAM" id="SSF54001">
    <property type="entry name" value="Cysteine proteinases"/>
    <property type="match status" value="1"/>
</dbReference>
<dbReference type="Pfam" id="PF05543">
    <property type="entry name" value="Peptidase_C47"/>
    <property type="match status" value="1"/>
</dbReference>
<evidence type="ECO:0000313" key="9">
    <source>
        <dbReference type="Proteomes" id="UP000067523"/>
    </source>
</evidence>
<dbReference type="EMBL" id="CP013655">
    <property type="protein sequence ID" value="ALS37845.1"/>
    <property type="molecule type" value="Genomic_DNA"/>
</dbReference>
<keyword evidence="5" id="KW-0788">Thiol protease</keyword>
<keyword evidence="3" id="KW-0964">Secreted</keyword>
<dbReference type="InterPro" id="IPR008750">
    <property type="entry name" value="Peptidase_C47"/>
</dbReference>
<keyword evidence="7" id="KW-0865">Zymogen</keyword>
<dbReference type="InterPro" id="IPR038765">
    <property type="entry name" value="Papain-like_cys_pep_sf"/>
</dbReference>
<dbReference type="SUPFAM" id="SSF54403">
    <property type="entry name" value="Cystatin/monellin"/>
    <property type="match status" value="1"/>
</dbReference>
<comment type="similarity">
    <text evidence="2">Belongs to the peptidase C47 family.</text>
</comment>
<keyword evidence="9" id="KW-1185">Reference proteome</keyword>
<sequence length="351" mass="39943">MAAENQIHIATPEVSDVVKNYAKDNIESYLTGYLSFEGRSINMADYKLLEPFQMISESNEQKTNIFPVSENGIVKYVFSVNLTEDGNYSTKLSKFLANEIESLKSTYDNATITFIEKNGDIYIENDDSITKIYTSPMRPTIEENVSQDTLRQEVDSSLTTSVELDELSSIKQSNIVNSRSITVDQTGTKINWNVTETQKSDEQWCSAYAAAMILNNKNDARPTTAKQMAQFAGKNKNQALSAQNVIEYANSRGVYPYYVNRPMNWQEVLTQVRKSNAIWGAWEGFGGNYQGKWHALDIIGTYKVPGWGGGEQRAYFVWNPWYTYPELCNSDNNTYYLVGSSFVWRYSVTNW</sequence>
<dbReference type="Gene3D" id="3.10.500.10">
    <property type="entry name" value="Staphopain proregion domain"/>
    <property type="match status" value="1"/>
</dbReference>
<dbReference type="KEGG" id="erx:ATZ35_12005"/>
<reference evidence="9" key="1">
    <citation type="submission" date="2015-12" db="EMBL/GenBank/DDBJ databases">
        <authorList>
            <person name="Lauer A."/>
            <person name="Humrighouse B."/>
            <person name="Loparev V."/>
            <person name="Shewmaker P.L."/>
            <person name="Whitney A.M."/>
            <person name="McLaughlin R.W."/>
        </authorList>
    </citation>
    <scope>NUCLEOTIDE SEQUENCE [LARGE SCALE GENOMIC DNA]</scope>
    <source>
        <strain evidence="9">LMG 26678</strain>
    </source>
</reference>
<evidence type="ECO:0000256" key="3">
    <source>
        <dbReference type="ARBA" id="ARBA00022525"/>
    </source>
</evidence>
<accession>A0A0U2LXD1</accession>
<evidence type="ECO:0000256" key="4">
    <source>
        <dbReference type="ARBA" id="ARBA00022801"/>
    </source>
</evidence>